<dbReference type="OrthoDB" id="3238334at2"/>
<evidence type="ECO:0000256" key="1">
    <source>
        <dbReference type="ARBA" id="ARBA00004141"/>
    </source>
</evidence>
<dbReference type="RefSeq" id="WP_042535562.1">
    <property type="nucleotide sequence ID" value="NZ_CDGG01000001.1"/>
</dbReference>
<organism evidence="8 9">
    <name type="scientific">Oceanobacillus oncorhynchi</name>
    <dbReference type="NCBI Taxonomy" id="545501"/>
    <lineage>
        <taxon>Bacteria</taxon>
        <taxon>Bacillati</taxon>
        <taxon>Bacillota</taxon>
        <taxon>Bacilli</taxon>
        <taxon>Bacillales</taxon>
        <taxon>Bacillaceae</taxon>
        <taxon>Oceanobacillus</taxon>
    </lineage>
</organism>
<feature type="transmembrane region" description="Helical" evidence="7">
    <location>
        <begin position="283"/>
        <end position="304"/>
    </location>
</feature>
<dbReference type="GO" id="GO:0016020">
    <property type="term" value="C:membrane"/>
    <property type="evidence" value="ECO:0007669"/>
    <property type="project" value="UniProtKB-SubCell"/>
</dbReference>
<dbReference type="GO" id="GO:0055085">
    <property type="term" value="P:transmembrane transport"/>
    <property type="evidence" value="ECO:0007669"/>
    <property type="project" value="InterPro"/>
</dbReference>
<keyword evidence="2" id="KW-0813">Transport</keyword>
<feature type="transmembrane region" description="Helical" evidence="7">
    <location>
        <begin position="226"/>
        <end position="244"/>
    </location>
</feature>
<keyword evidence="6 7" id="KW-0472">Membrane</keyword>
<feature type="transmembrane region" description="Helical" evidence="7">
    <location>
        <begin position="193"/>
        <end position="214"/>
    </location>
</feature>
<feature type="transmembrane region" description="Helical" evidence="7">
    <location>
        <begin position="95"/>
        <end position="116"/>
    </location>
</feature>
<dbReference type="InterPro" id="IPR004776">
    <property type="entry name" value="Mem_transp_PIN-like"/>
</dbReference>
<feature type="transmembrane region" description="Helical" evidence="7">
    <location>
        <begin position="6"/>
        <end position="22"/>
    </location>
</feature>
<dbReference type="EMBL" id="CDGG01000001">
    <property type="protein sequence ID" value="CEI84613.1"/>
    <property type="molecule type" value="Genomic_DNA"/>
</dbReference>
<proteinExistence type="predicted"/>
<evidence type="ECO:0000256" key="2">
    <source>
        <dbReference type="ARBA" id="ARBA00022448"/>
    </source>
</evidence>
<dbReference type="AlphaFoldDB" id="A0A0A1MNG2"/>
<feature type="transmembrane region" description="Helical" evidence="7">
    <location>
        <begin position="61"/>
        <end position="83"/>
    </location>
</feature>
<evidence type="ECO:0000256" key="6">
    <source>
        <dbReference type="ARBA" id="ARBA00023136"/>
    </source>
</evidence>
<dbReference type="STRING" id="545501.BN997_04567"/>
<feature type="transmembrane region" description="Helical" evidence="7">
    <location>
        <begin position="167"/>
        <end position="187"/>
    </location>
</feature>
<keyword evidence="5 7" id="KW-1133">Transmembrane helix</keyword>
<dbReference type="Proteomes" id="UP000040453">
    <property type="component" value="Unassembled WGS sequence"/>
</dbReference>
<sequence>MEGFQQQFIISVFIILLGYFFKRTKILKESDGQTIARIVFNITLPALVLVTFNQMEITLPLVSLIVIAILFGLVAAAAGFFVFRSADTDLKGMAIMMMPGVNVGLFAFPLVEAIWGREGIQYFGMFDVGNAVIVFGLCFFIASYFANGSSKFYLRETVSPLLRSIPFLTYMFVVALNIFDFHLPTFLLDTAEIISGANMPLSLLLLGLYLNFSFEKSWFPLIGKYLAVKYGTGLVLGLSLFWLFSDYPMLANTVLIGFILPTSTTAVVYAIRYRYNAKIAGTIVNITIILSFLLIWVLASFVAYH</sequence>
<accession>A0A0A1MNG2</accession>
<name>A0A0A1MNG2_9BACI</name>
<dbReference type="PANTHER" id="PTHR36838:SF3">
    <property type="entry name" value="TRANSPORTER AUXIN EFFLUX CARRIER EC FAMILY"/>
    <property type="match status" value="1"/>
</dbReference>
<keyword evidence="9" id="KW-1185">Reference proteome</keyword>
<evidence type="ECO:0000313" key="9">
    <source>
        <dbReference type="Proteomes" id="UP000040453"/>
    </source>
</evidence>
<feature type="transmembrane region" description="Helical" evidence="7">
    <location>
        <begin position="128"/>
        <end position="146"/>
    </location>
</feature>
<evidence type="ECO:0000313" key="8">
    <source>
        <dbReference type="EMBL" id="CEI84613.1"/>
    </source>
</evidence>
<evidence type="ECO:0000256" key="3">
    <source>
        <dbReference type="ARBA" id="ARBA00022475"/>
    </source>
</evidence>
<comment type="subcellular location">
    <subcellularLocation>
        <location evidence="1">Membrane</location>
        <topology evidence="1">Multi-pass membrane protein</topology>
    </subcellularLocation>
</comment>
<dbReference type="PANTHER" id="PTHR36838">
    <property type="entry name" value="AUXIN EFFLUX CARRIER FAMILY PROTEIN"/>
    <property type="match status" value="1"/>
</dbReference>
<dbReference type="Pfam" id="PF03547">
    <property type="entry name" value="Mem_trans"/>
    <property type="match status" value="1"/>
</dbReference>
<feature type="transmembrane region" description="Helical" evidence="7">
    <location>
        <begin position="250"/>
        <end position="271"/>
    </location>
</feature>
<feature type="transmembrane region" description="Helical" evidence="7">
    <location>
        <begin position="34"/>
        <end position="55"/>
    </location>
</feature>
<keyword evidence="4 7" id="KW-0812">Transmembrane</keyword>
<reference evidence="8 9" key="1">
    <citation type="submission" date="2014-11" db="EMBL/GenBank/DDBJ databases">
        <authorList>
            <person name="Urmite Genomes Urmite Genomes"/>
        </authorList>
    </citation>
    <scope>NUCLEOTIDE SEQUENCE [LARGE SCALE GENOMIC DNA]</scope>
    <source>
        <strain evidence="8 9">Oc5</strain>
    </source>
</reference>
<keyword evidence="3" id="KW-1003">Cell membrane</keyword>
<protein>
    <submittedName>
        <fullName evidence="8">Membrane transport protein</fullName>
    </submittedName>
</protein>
<gene>
    <name evidence="8" type="ORF">BN997_04567</name>
</gene>
<evidence type="ECO:0000256" key="4">
    <source>
        <dbReference type="ARBA" id="ARBA00022692"/>
    </source>
</evidence>
<evidence type="ECO:0000256" key="7">
    <source>
        <dbReference type="SAM" id="Phobius"/>
    </source>
</evidence>
<evidence type="ECO:0000256" key="5">
    <source>
        <dbReference type="ARBA" id="ARBA00022989"/>
    </source>
</evidence>